<sequence>MKVGTPVTPVQTPITEVRSAPGLKVIVSSVASDAHTWNLVFLQLLLEELGHRVANLGACVPDELLVEECRRQRPDLVVISSVNGHGANDGRRVIRELRGHPETAAIPVVIGGKLGIDGAESTDHAGLLEAGFDAVFEEGAGLASFGSFLRSIPAGVTT</sequence>
<dbReference type="GO" id="GO:0031419">
    <property type="term" value="F:cobalamin binding"/>
    <property type="evidence" value="ECO:0007669"/>
    <property type="project" value="InterPro"/>
</dbReference>
<keyword evidence="3" id="KW-1185">Reference proteome</keyword>
<dbReference type="Proteomes" id="UP000315226">
    <property type="component" value="Unassembled WGS sequence"/>
</dbReference>
<dbReference type="CDD" id="cd02065">
    <property type="entry name" value="B12-binding_like"/>
    <property type="match status" value="1"/>
</dbReference>
<dbReference type="Gene3D" id="3.40.50.280">
    <property type="entry name" value="Cobalamin-binding domain"/>
    <property type="match status" value="1"/>
</dbReference>
<name>A0A4Y3RE99_9ACTN</name>
<dbReference type="OrthoDB" id="8482131at2"/>
<organism evidence="2 3">
    <name type="scientific">Streptomyces gardneri</name>
    <dbReference type="NCBI Taxonomy" id="66892"/>
    <lineage>
        <taxon>Bacteria</taxon>
        <taxon>Bacillati</taxon>
        <taxon>Actinomycetota</taxon>
        <taxon>Actinomycetes</taxon>
        <taxon>Kitasatosporales</taxon>
        <taxon>Streptomycetaceae</taxon>
        <taxon>Streptomyces</taxon>
    </lineage>
</organism>
<dbReference type="InterPro" id="IPR036724">
    <property type="entry name" value="Cobalamin-bd_sf"/>
</dbReference>
<evidence type="ECO:0000313" key="3">
    <source>
        <dbReference type="Proteomes" id="UP000315226"/>
    </source>
</evidence>
<evidence type="ECO:0000313" key="2">
    <source>
        <dbReference type="EMBL" id="GEB55689.1"/>
    </source>
</evidence>
<dbReference type="AlphaFoldDB" id="A0A4Y3RE99"/>
<dbReference type="PROSITE" id="PS51332">
    <property type="entry name" value="B12_BINDING"/>
    <property type="match status" value="1"/>
</dbReference>
<dbReference type="InterPro" id="IPR006158">
    <property type="entry name" value="Cobalamin-bd"/>
</dbReference>
<accession>A0A4Y3RE99</accession>
<feature type="domain" description="B12-binding" evidence="1">
    <location>
        <begin position="22"/>
        <end position="158"/>
    </location>
</feature>
<gene>
    <name evidence="2" type="ORF">SGA01_12940</name>
</gene>
<dbReference type="EMBL" id="BJMN01000007">
    <property type="protein sequence ID" value="GEB55689.1"/>
    <property type="molecule type" value="Genomic_DNA"/>
</dbReference>
<proteinExistence type="predicted"/>
<evidence type="ECO:0000259" key="1">
    <source>
        <dbReference type="PROSITE" id="PS51332"/>
    </source>
</evidence>
<comment type="caution">
    <text evidence="2">The sequence shown here is derived from an EMBL/GenBank/DDBJ whole genome shotgun (WGS) entry which is preliminary data.</text>
</comment>
<dbReference type="RefSeq" id="WP_141294157.1">
    <property type="nucleotide sequence ID" value="NZ_JBEYAU010000016.1"/>
</dbReference>
<dbReference type="GO" id="GO:0046872">
    <property type="term" value="F:metal ion binding"/>
    <property type="evidence" value="ECO:0007669"/>
    <property type="project" value="InterPro"/>
</dbReference>
<reference evidence="2 3" key="1">
    <citation type="submission" date="2019-06" db="EMBL/GenBank/DDBJ databases">
        <title>Whole genome shotgun sequence of Streptomyces gardneri NBRC 12865.</title>
        <authorList>
            <person name="Hosoyama A."/>
            <person name="Uohara A."/>
            <person name="Ohji S."/>
            <person name="Ichikawa N."/>
        </authorList>
    </citation>
    <scope>NUCLEOTIDE SEQUENCE [LARGE SCALE GENOMIC DNA]</scope>
    <source>
        <strain evidence="2 3">NBRC 12865</strain>
    </source>
</reference>
<dbReference type="SUPFAM" id="SSF52242">
    <property type="entry name" value="Cobalamin (vitamin B12)-binding domain"/>
    <property type="match status" value="1"/>
</dbReference>
<dbReference type="Pfam" id="PF02310">
    <property type="entry name" value="B12-binding"/>
    <property type="match status" value="1"/>
</dbReference>
<protein>
    <submittedName>
        <fullName evidence="2">Methylaspartate mutase</fullName>
    </submittedName>
</protein>